<evidence type="ECO:0000313" key="1">
    <source>
        <dbReference type="EMBL" id="KAA6395833.1"/>
    </source>
</evidence>
<evidence type="ECO:0000313" key="2">
    <source>
        <dbReference type="Proteomes" id="UP000324800"/>
    </source>
</evidence>
<dbReference type="EMBL" id="SNRW01001580">
    <property type="protein sequence ID" value="KAA6395833.1"/>
    <property type="molecule type" value="Genomic_DNA"/>
</dbReference>
<accession>A0A5J4WLY0</accession>
<name>A0A5J4WLY0_9EUKA</name>
<comment type="caution">
    <text evidence="1">The sequence shown here is derived from an EMBL/GenBank/DDBJ whole genome shotgun (WGS) entry which is preliminary data.</text>
</comment>
<gene>
    <name evidence="1" type="ORF">EZS28_008633</name>
</gene>
<dbReference type="Proteomes" id="UP000324800">
    <property type="component" value="Unassembled WGS sequence"/>
</dbReference>
<sequence>MQPQPKFVNEFCQNIEIGTLDPDQTIEIPVEVPMYAMTAAQVQQAGLSGLETTLNDFQGEKPSDEQVVEARQCARAATDLPILMNSTEQGNLLKTQLSPVAYPENDNQMLKSLRVLQFTEQAQSASIDMLFTRIIGFTRELDQDLKNMTVQRIIDLIRSRPEIMPPE</sequence>
<protein>
    <submittedName>
        <fullName evidence="1">Uncharacterized protein</fullName>
    </submittedName>
</protein>
<dbReference type="AlphaFoldDB" id="A0A5J4WLY0"/>
<reference evidence="1 2" key="1">
    <citation type="submission" date="2019-03" db="EMBL/GenBank/DDBJ databases">
        <title>Single cell metagenomics reveals metabolic interactions within the superorganism composed of flagellate Streblomastix strix and complex community of Bacteroidetes bacteria on its surface.</title>
        <authorList>
            <person name="Treitli S.C."/>
            <person name="Kolisko M."/>
            <person name="Husnik F."/>
            <person name="Keeling P."/>
            <person name="Hampl V."/>
        </authorList>
    </citation>
    <scope>NUCLEOTIDE SEQUENCE [LARGE SCALE GENOMIC DNA]</scope>
    <source>
        <strain evidence="1">ST1C</strain>
    </source>
</reference>
<proteinExistence type="predicted"/>
<organism evidence="1 2">
    <name type="scientific">Streblomastix strix</name>
    <dbReference type="NCBI Taxonomy" id="222440"/>
    <lineage>
        <taxon>Eukaryota</taxon>
        <taxon>Metamonada</taxon>
        <taxon>Preaxostyla</taxon>
        <taxon>Oxymonadida</taxon>
        <taxon>Streblomastigidae</taxon>
        <taxon>Streblomastix</taxon>
    </lineage>
</organism>